<evidence type="ECO:0000313" key="3">
    <source>
        <dbReference type="Proteomes" id="UP000239735"/>
    </source>
</evidence>
<name>A0A2N9L3I9_9BACT</name>
<organism evidence="2 3">
    <name type="scientific">Candidatus Sulfuritelmatomonas gaucii</name>
    <dbReference type="NCBI Taxonomy" id="2043161"/>
    <lineage>
        <taxon>Bacteria</taxon>
        <taxon>Pseudomonadati</taxon>
        <taxon>Acidobacteriota</taxon>
        <taxon>Terriglobia</taxon>
        <taxon>Terriglobales</taxon>
        <taxon>Acidobacteriaceae</taxon>
        <taxon>Candidatus Sulfuritelmatomonas</taxon>
    </lineage>
</organism>
<reference evidence="3" key="1">
    <citation type="submission" date="2018-02" db="EMBL/GenBank/DDBJ databases">
        <authorList>
            <person name="Hausmann B."/>
        </authorList>
    </citation>
    <scope>NUCLEOTIDE SEQUENCE [LARGE SCALE GENOMIC DNA]</scope>
    <source>
        <strain evidence="3">Peat soil MAG SbA5</strain>
    </source>
</reference>
<gene>
    <name evidence="2" type="ORF">SBA5_110141</name>
</gene>
<dbReference type="Proteomes" id="UP000239735">
    <property type="component" value="Unassembled WGS sequence"/>
</dbReference>
<feature type="signal peptide" evidence="1">
    <location>
        <begin position="1"/>
        <end position="26"/>
    </location>
</feature>
<proteinExistence type="predicted"/>
<keyword evidence="1" id="KW-0732">Signal</keyword>
<protein>
    <submittedName>
        <fullName evidence="2">Uncharacterized protein</fullName>
    </submittedName>
</protein>
<evidence type="ECO:0000256" key="1">
    <source>
        <dbReference type="SAM" id="SignalP"/>
    </source>
</evidence>
<feature type="chain" id="PRO_5014983815" evidence="1">
    <location>
        <begin position="27"/>
        <end position="188"/>
    </location>
</feature>
<evidence type="ECO:0000313" key="2">
    <source>
        <dbReference type="EMBL" id="SPE17781.1"/>
    </source>
</evidence>
<sequence length="188" mass="20449">MLAMTSTRTAAILCVLAASCVSTAFAAPPCDVNADVLQDTRTFAKTDNQTPWREFRSIQDLPDLSTDGGASAQYWREKDGSPSAFVDESNEDFSIHTRYCFNNAGQLQSVGLQVRTAWGWGYRQAASVVRGQLQVDSSEFFSTTNGKPIPRPDGADDIPAALKPVLYLTTSKLPFAALLAHFRNPGPK</sequence>
<accession>A0A2N9L3I9</accession>
<dbReference type="AlphaFoldDB" id="A0A2N9L3I9"/>
<dbReference type="EMBL" id="OKRB01000013">
    <property type="protein sequence ID" value="SPE17781.1"/>
    <property type="molecule type" value="Genomic_DNA"/>
</dbReference>